<accession>A0A7G1P1S6</accession>
<reference evidence="4 5" key="1">
    <citation type="journal article" date="2014" name="Int. J. Syst. Evol. Microbiol.">
        <title>Complete genome sequence of Corynebacterium casei LMG S-19264T (=DSM 44701T), isolated from a smear-ripened cheese.</title>
        <authorList>
            <consortium name="US DOE Joint Genome Institute (JGI-PGF)"/>
            <person name="Walter F."/>
            <person name="Albersmeier A."/>
            <person name="Kalinowski J."/>
            <person name="Ruckert C."/>
        </authorList>
    </citation>
    <scope>NUCLEOTIDE SEQUENCE [LARGE SCALE GENOMIC DNA]</scope>
    <source>
        <strain evidence="4 5">JCM 4677</strain>
    </source>
</reference>
<dbReference type="SUPFAM" id="SSF51735">
    <property type="entry name" value="NAD(P)-binding Rossmann-fold domains"/>
    <property type="match status" value="1"/>
</dbReference>
<dbReference type="Pfam" id="PF13561">
    <property type="entry name" value="adh_short_C2"/>
    <property type="match status" value="1"/>
</dbReference>
<dbReference type="AlphaFoldDB" id="A0A7G1P1S6"/>
<dbReference type="SMART" id="SM00822">
    <property type="entry name" value="PKS_KR"/>
    <property type="match status" value="1"/>
</dbReference>
<proteinExistence type="inferred from homology"/>
<keyword evidence="5" id="KW-1185">Reference proteome</keyword>
<dbReference type="EMBL" id="AP023440">
    <property type="protein sequence ID" value="BCL28962.1"/>
    <property type="molecule type" value="Genomic_DNA"/>
</dbReference>
<dbReference type="RefSeq" id="WP_190851130.1">
    <property type="nucleotide sequence ID" value="NZ_AP023440.1"/>
</dbReference>
<evidence type="ECO:0000256" key="1">
    <source>
        <dbReference type="ARBA" id="ARBA00006484"/>
    </source>
</evidence>
<keyword evidence="2" id="KW-0560">Oxidoreductase</keyword>
<dbReference type="PRINTS" id="PR00081">
    <property type="entry name" value="GDHRDH"/>
</dbReference>
<evidence type="ECO:0000313" key="5">
    <source>
        <dbReference type="Proteomes" id="UP000516444"/>
    </source>
</evidence>
<dbReference type="InterPro" id="IPR002347">
    <property type="entry name" value="SDR_fam"/>
</dbReference>
<evidence type="ECO:0000256" key="2">
    <source>
        <dbReference type="ARBA" id="ARBA00023002"/>
    </source>
</evidence>
<protein>
    <submittedName>
        <fullName evidence="4">Short-chain dehydrogenase</fullName>
    </submittedName>
</protein>
<dbReference type="InterPro" id="IPR020904">
    <property type="entry name" value="Sc_DH/Rdtase_CS"/>
</dbReference>
<feature type="domain" description="Ketoreductase" evidence="3">
    <location>
        <begin position="19"/>
        <end position="193"/>
    </location>
</feature>
<dbReference type="InterPro" id="IPR036291">
    <property type="entry name" value="NAD(P)-bd_dom_sf"/>
</dbReference>
<sequence>MTNFEKEQRATTVGKFNGKNVVITGGSSGFGFTTAKLLVDGGARVLITGRTQATLDSAREQLGKNAVAVRSDVASLSDLDALAGRVKEEFGTLDALFVNAGITRFEPFQSMSADAYDELFAVNAKGSYFTVQKLAPLLSEGSGVVITTSVANVLGIPMISAYAASKAALRSMTRSLARELLPQGIRVNAVSPGPVDTGILDRSMPAEAAEATKAQMIAQNPMQRFGDPDEVARAVAFLAFDATFTTGAEFAVDGGASQI</sequence>
<dbReference type="Proteomes" id="UP000516444">
    <property type="component" value="Chromosome"/>
</dbReference>
<dbReference type="KEGG" id="sgm:GCM10017557_38210"/>
<dbReference type="CDD" id="cd05233">
    <property type="entry name" value="SDR_c"/>
    <property type="match status" value="1"/>
</dbReference>
<dbReference type="PROSITE" id="PS00061">
    <property type="entry name" value="ADH_SHORT"/>
    <property type="match status" value="1"/>
</dbReference>
<name>A0A7G1P1S6_9ACTN</name>
<dbReference type="GO" id="GO:0016491">
    <property type="term" value="F:oxidoreductase activity"/>
    <property type="evidence" value="ECO:0007669"/>
    <property type="project" value="UniProtKB-KW"/>
</dbReference>
<dbReference type="NCBIfam" id="NF005559">
    <property type="entry name" value="PRK07231.1"/>
    <property type="match status" value="1"/>
</dbReference>
<gene>
    <name evidence="4" type="ORF">GCM10017557_38210</name>
</gene>
<dbReference type="PANTHER" id="PTHR43669:SF3">
    <property type="entry name" value="ALCOHOL DEHYDROGENASE, PUTATIVE (AFU_ORTHOLOGUE AFUA_3G03445)-RELATED"/>
    <property type="match status" value="1"/>
</dbReference>
<evidence type="ECO:0000313" key="4">
    <source>
        <dbReference type="EMBL" id="BCL28962.1"/>
    </source>
</evidence>
<comment type="similarity">
    <text evidence="1">Belongs to the short-chain dehydrogenases/reductases (SDR) family.</text>
</comment>
<dbReference type="PRINTS" id="PR00080">
    <property type="entry name" value="SDRFAMILY"/>
</dbReference>
<organism evidence="4 5">
    <name type="scientific">Streptomyces aurantiacus</name>
    <dbReference type="NCBI Taxonomy" id="47760"/>
    <lineage>
        <taxon>Bacteria</taxon>
        <taxon>Bacillati</taxon>
        <taxon>Actinomycetota</taxon>
        <taxon>Actinomycetes</taxon>
        <taxon>Kitasatosporales</taxon>
        <taxon>Streptomycetaceae</taxon>
        <taxon>Streptomyces</taxon>
        <taxon>Streptomyces aurantiacus group</taxon>
    </lineage>
</organism>
<dbReference type="FunFam" id="3.40.50.720:FF:000084">
    <property type="entry name" value="Short-chain dehydrogenase reductase"/>
    <property type="match status" value="1"/>
</dbReference>
<dbReference type="Gene3D" id="3.40.50.720">
    <property type="entry name" value="NAD(P)-binding Rossmann-like Domain"/>
    <property type="match status" value="1"/>
</dbReference>
<evidence type="ECO:0000259" key="3">
    <source>
        <dbReference type="SMART" id="SM00822"/>
    </source>
</evidence>
<dbReference type="PANTHER" id="PTHR43669">
    <property type="entry name" value="5-KETO-D-GLUCONATE 5-REDUCTASE"/>
    <property type="match status" value="1"/>
</dbReference>
<dbReference type="InterPro" id="IPR057326">
    <property type="entry name" value="KR_dom"/>
</dbReference>